<comment type="caution">
    <text evidence="2">The sequence shown here is derived from an EMBL/GenBank/DDBJ whole genome shotgun (WGS) entry which is preliminary data.</text>
</comment>
<evidence type="ECO:0000313" key="3">
    <source>
        <dbReference type="Proteomes" id="UP000305517"/>
    </source>
</evidence>
<organism evidence="2 3">
    <name type="scientific">Hymenobacter jeollabukensis</name>
    <dbReference type="NCBI Taxonomy" id="2025313"/>
    <lineage>
        <taxon>Bacteria</taxon>
        <taxon>Pseudomonadati</taxon>
        <taxon>Bacteroidota</taxon>
        <taxon>Cytophagia</taxon>
        <taxon>Cytophagales</taxon>
        <taxon>Hymenobacteraceae</taxon>
        <taxon>Hymenobacter</taxon>
    </lineage>
</organism>
<dbReference type="AlphaFoldDB" id="A0A5R8WWV1"/>
<dbReference type="RefSeq" id="WP_138075192.1">
    <property type="nucleotide sequence ID" value="NZ_VAJM01000001.1"/>
</dbReference>
<dbReference type="InterPro" id="IPR028098">
    <property type="entry name" value="Glyco_trans_4-like_N"/>
</dbReference>
<reference evidence="2 3" key="1">
    <citation type="submission" date="2019-05" db="EMBL/GenBank/DDBJ databases">
        <title>Hymenobacter edaphi sp. nov., isolated from abandoned arsenic-contaminated farmland soil.</title>
        <authorList>
            <person name="Nie L."/>
        </authorList>
    </citation>
    <scope>NUCLEOTIDE SEQUENCE [LARGE SCALE GENOMIC DNA]</scope>
    <source>
        <strain evidence="2 3">1-3-3-8</strain>
    </source>
</reference>
<dbReference type="SUPFAM" id="SSF53756">
    <property type="entry name" value="UDP-Glycosyltransferase/glycogen phosphorylase"/>
    <property type="match status" value="1"/>
</dbReference>
<name>A0A5R8WWV1_9BACT</name>
<dbReference type="GO" id="GO:0016757">
    <property type="term" value="F:glycosyltransferase activity"/>
    <property type="evidence" value="ECO:0007669"/>
    <property type="project" value="UniProtKB-ARBA"/>
</dbReference>
<keyword evidence="3" id="KW-1185">Reference proteome</keyword>
<sequence>MPTFVSASVLVRPSAPVVLAEPLAVLSLAPDLGPAEEQLLRLCATLRTATQSVQLVVATDSPLAPHATGRLPVPPLSGPRSLGRVPRAAWLLARWLRRQRIGTLLVARALDLPVASAAKWLLRGRLRLVFHQHEPLAAAAPAAWWARLSRRPLDAWLAPLPGTARAVEARTGLDARQLWVVPPGLPAAARRVAATPPAQARRLLDLPTAAPLLGVADDGRSADFALEVLYRLRTELHLPAELVVVSHPRTAPDARRWQQLRQHARALGLSQAVYLRPFHAPEAGGLLFPALDALLSPAPTDDYDPLLLAALAAACPVVAAEGASAADFPGLQHLFPARDLAFCAMQTREVLQAGRQAPAAAPHPQLSTYFSAAQQGRLLTDILHYLAA</sequence>
<proteinExistence type="predicted"/>
<dbReference type="Gene3D" id="3.40.50.2000">
    <property type="entry name" value="Glycogen Phosphorylase B"/>
    <property type="match status" value="2"/>
</dbReference>
<accession>A0A5R8WWV1</accession>
<evidence type="ECO:0000259" key="1">
    <source>
        <dbReference type="Pfam" id="PF13439"/>
    </source>
</evidence>
<dbReference type="OrthoDB" id="9806653at2"/>
<dbReference type="Proteomes" id="UP000305517">
    <property type="component" value="Unassembled WGS sequence"/>
</dbReference>
<evidence type="ECO:0000313" key="2">
    <source>
        <dbReference type="EMBL" id="TLM96946.1"/>
    </source>
</evidence>
<dbReference type="EMBL" id="VAJM01000001">
    <property type="protein sequence ID" value="TLM96946.1"/>
    <property type="molecule type" value="Genomic_DNA"/>
</dbReference>
<protein>
    <recommendedName>
        <fullName evidence="1">Glycosyltransferase subfamily 4-like N-terminal domain-containing protein</fullName>
    </recommendedName>
</protein>
<dbReference type="Pfam" id="PF13439">
    <property type="entry name" value="Glyco_transf_4"/>
    <property type="match status" value="1"/>
</dbReference>
<gene>
    <name evidence="2" type="ORF">FDY95_02835</name>
</gene>
<feature type="domain" description="Glycosyltransferase subfamily 4-like N-terminal" evidence="1">
    <location>
        <begin position="36"/>
        <end position="185"/>
    </location>
</feature>